<evidence type="ECO:0000313" key="3">
    <source>
        <dbReference type="Proteomes" id="UP000294547"/>
    </source>
</evidence>
<sequence>MNAPGPGAGLRVVYRDNGFHPPRPVVAALARGWHGRCPACGDGGVRLGRTDAGPCCTACGEALHHGRIANLVPLAAGGAAFLIGAATAWAAIRLAGAGDLLAFAVAAAVATATATAAIPRVRGAATALAWSRYADGFDPLADPDADPSAVVLLAGRTVAAPRSVTADDAPAPEGAVASPA</sequence>
<comment type="caution">
    <text evidence="2">The sequence shown here is derived from an EMBL/GenBank/DDBJ whole genome shotgun (WGS) entry which is preliminary data.</text>
</comment>
<proteinExistence type="predicted"/>
<reference evidence="2 3" key="1">
    <citation type="submission" date="2019-03" db="EMBL/GenBank/DDBJ databases">
        <title>Genomic Encyclopedia of Type Strains, Phase IV (KMG-IV): sequencing the most valuable type-strain genomes for metagenomic binning, comparative biology and taxonomic classification.</title>
        <authorList>
            <person name="Goeker M."/>
        </authorList>
    </citation>
    <scope>NUCLEOTIDE SEQUENCE [LARGE SCALE GENOMIC DNA]</scope>
    <source>
        <strain evidence="2 3">DSM 102969</strain>
    </source>
</reference>
<feature type="transmembrane region" description="Helical" evidence="1">
    <location>
        <begin position="71"/>
        <end position="94"/>
    </location>
</feature>
<evidence type="ECO:0000313" key="2">
    <source>
        <dbReference type="EMBL" id="TDP85490.1"/>
    </source>
</evidence>
<accession>A0A4R6RGP2</accession>
<protein>
    <submittedName>
        <fullName evidence="2">Uncharacterized protein (DUF983 family)</fullName>
    </submittedName>
</protein>
<name>A0A4R6RGP2_9HYPH</name>
<feature type="transmembrane region" description="Helical" evidence="1">
    <location>
        <begin position="100"/>
        <end position="118"/>
    </location>
</feature>
<keyword evidence="1" id="KW-0812">Transmembrane</keyword>
<gene>
    <name evidence="2" type="ORF">EDD54_2343</name>
</gene>
<organism evidence="2 3">
    <name type="scientific">Oharaeibacter diazotrophicus</name>
    <dbReference type="NCBI Taxonomy" id="1920512"/>
    <lineage>
        <taxon>Bacteria</taxon>
        <taxon>Pseudomonadati</taxon>
        <taxon>Pseudomonadota</taxon>
        <taxon>Alphaproteobacteria</taxon>
        <taxon>Hyphomicrobiales</taxon>
        <taxon>Pleomorphomonadaceae</taxon>
        <taxon>Oharaeibacter</taxon>
    </lineage>
</organism>
<dbReference type="EMBL" id="SNXY01000007">
    <property type="protein sequence ID" value="TDP85490.1"/>
    <property type="molecule type" value="Genomic_DNA"/>
</dbReference>
<dbReference type="Proteomes" id="UP000294547">
    <property type="component" value="Unassembled WGS sequence"/>
</dbReference>
<keyword evidence="3" id="KW-1185">Reference proteome</keyword>
<dbReference type="AlphaFoldDB" id="A0A4R6RGP2"/>
<keyword evidence="1" id="KW-1133">Transmembrane helix</keyword>
<dbReference type="OrthoDB" id="9799456at2"/>
<keyword evidence="1" id="KW-0472">Membrane</keyword>
<dbReference type="RefSeq" id="WP_126541333.1">
    <property type="nucleotide sequence ID" value="NZ_BSPM01000004.1"/>
</dbReference>
<evidence type="ECO:0000256" key="1">
    <source>
        <dbReference type="SAM" id="Phobius"/>
    </source>
</evidence>